<gene>
    <name evidence="1" type="ORF">CFP56_021377</name>
</gene>
<evidence type="ECO:0000313" key="2">
    <source>
        <dbReference type="Proteomes" id="UP000237347"/>
    </source>
</evidence>
<keyword evidence="2" id="KW-1185">Reference proteome</keyword>
<proteinExistence type="predicted"/>
<dbReference type="InterPro" id="IPR040378">
    <property type="entry name" value="BASL"/>
</dbReference>
<comment type="caution">
    <text evidence="1">The sequence shown here is derived from an EMBL/GenBank/DDBJ whole genome shotgun (WGS) entry which is preliminary data.</text>
</comment>
<dbReference type="EMBL" id="PKMF04000331">
    <property type="protein sequence ID" value="KAK7837310.1"/>
    <property type="molecule type" value="Genomic_DNA"/>
</dbReference>
<dbReference type="Proteomes" id="UP000237347">
    <property type="component" value="Unassembled WGS sequence"/>
</dbReference>
<dbReference type="PANTHER" id="PTHR33914">
    <property type="entry name" value="18S PRE-RIBOSOMAL ASSEMBLY PROTEIN GAR2-LIKE PROTEIN"/>
    <property type="match status" value="1"/>
</dbReference>
<organism evidence="1 2">
    <name type="scientific">Quercus suber</name>
    <name type="common">Cork oak</name>
    <dbReference type="NCBI Taxonomy" id="58331"/>
    <lineage>
        <taxon>Eukaryota</taxon>
        <taxon>Viridiplantae</taxon>
        <taxon>Streptophyta</taxon>
        <taxon>Embryophyta</taxon>
        <taxon>Tracheophyta</taxon>
        <taxon>Spermatophyta</taxon>
        <taxon>Magnoliopsida</taxon>
        <taxon>eudicotyledons</taxon>
        <taxon>Gunneridae</taxon>
        <taxon>Pentapetalae</taxon>
        <taxon>rosids</taxon>
        <taxon>fabids</taxon>
        <taxon>Fagales</taxon>
        <taxon>Fagaceae</taxon>
        <taxon>Quercus</taxon>
    </lineage>
</organism>
<dbReference type="GO" id="GO:0009786">
    <property type="term" value="P:regulation of asymmetric cell division"/>
    <property type="evidence" value="ECO:0007669"/>
    <property type="project" value="InterPro"/>
</dbReference>
<sequence>MSELENGISDTQTVSRQLQYGQGDVSFSTASQGEESFSAVGTLSSLINFSGPVTYSGSVSLRSDSSTTSTRSFAFPVVAIDVSKEWNYLLTAALTPRLASLSCAMESSYSKVNARAIVHILFTEIASPNRPSSLPICPYVGWREKRRETLISTRMYGWKEKRRE</sequence>
<name>A0AAW0KER0_QUESU</name>
<dbReference type="PANTHER" id="PTHR33914:SF2">
    <property type="entry name" value="OS02G0582100 PROTEIN"/>
    <property type="match status" value="1"/>
</dbReference>
<accession>A0AAW0KER0</accession>
<evidence type="ECO:0000313" key="1">
    <source>
        <dbReference type="EMBL" id="KAK7837310.1"/>
    </source>
</evidence>
<protein>
    <submittedName>
        <fullName evidence="1">Uncharacterized protein</fullName>
    </submittedName>
</protein>
<dbReference type="AlphaFoldDB" id="A0AAW0KER0"/>
<reference evidence="1 2" key="1">
    <citation type="journal article" date="2018" name="Sci. Data">
        <title>The draft genome sequence of cork oak.</title>
        <authorList>
            <person name="Ramos A.M."/>
            <person name="Usie A."/>
            <person name="Barbosa P."/>
            <person name="Barros P.M."/>
            <person name="Capote T."/>
            <person name="Chaves I."/>
            <person name="Simoes F."/>
            <person name="Abreu I."/>
            <person name="Carrasquinho I."/>
            <person name="Faro C."/>
            <person name="Guimaraes J.B."/>
            <person name="Mendonca D."/>
            <person name="Nobrega F."/>
            <person name="Rodrigues L."/>
            <person name="Saibo N.J.M."/>
            <person name="Varela M.C."/>
            <person name="Egas C."/>
            <person name="Matos J."/>
            <person name="Miguel C.M."/>
            <person name="Oliveira M.M."/>
            <person name="Ricardo C.P."/>
            <person name="Goncalves S."/>
        </authorList>
    </citation>
    <scope>NUCLEOTIDE SEQUENCE [LARGE SCALE GENOMIC DNA]</scope>
    <source>
        <strain evidence="2">cv. HL8</strain>
    </source>
</reference>